<feature type="region of interest" description="Disordered" evidence="1">
    <location>
        <begin position="154"/>
        <end position="248"/>
    </location>
</feature>
<accession>A0AAE1HRR3</accession>
<organism evidence="2 3">
    <name type="scientific">Frankliniella fusca</name>
    <dbReference type="NCBI Taxonomy" id="407009"/>
    <lineage>
        <taxon>Eukaryota</taxon>
        <taxon>Metazoa</taxon>
        <taxon>Ecdysozoa</taxon>
        <taxon>Arthropoda</taxon>
        <taxon>Hexapoda</taxon>
        <taxon>Insecta</taxon>
        <taxon>Pterygota</taxon>
        <taxon>Neoptera</taxon>
        <taxon>Paraneoptera</taxon>
        <taxon>Thysanoptera</taxon>
        <taxon>Terebrantia</taxon>
        <taxon>Thripoidea</taxon>
        <taxon>Thripidae</taxon>
        <taxon>Frankliniella</taxon>
    </lineage>
</organism>
<reference evidence="2" key="2">
    <citation type="journal article" date="2023" name="BMC Genomics">
        <title>Pest status, molecular evolution, and epigenetic factors derived from the genome assembly of Frankliniella fusca, a thysanopteran phytovirus vector.</title>
        <authorList>
            <person name="Catto M.A."/>
            <person name="Labadie P.E."/>
            <person name="Jacobson A.L."/>
            <person name="Kennedy G.G."/>
            <person name="Srinivasan R."/>
            <person name="Hunt B.G."/>
        </authorList>
    </citation>
    <scope>NUCLEOTIDE SEQUENCE</scope>
    <source>
        <strain evidence="2">PL_HMW_Pooled</strain>
    </source>
</reference>
<protein>
    <submittedName>
        <fullName evidence="2">Protein disulfide-isomerase SCO2</fullName>
    </submittedName>
</protein>
<name>A0AAE1HRR3_9NEOP</name>
<sequence length="305" mass="33830">MQPLDVGFFSPFETFYNPARPPTIYRVAGFVKDALCKAATPHNVIKCFETTGVVPYNRHIFSEQDFMMASVTASPDPSTEAPHLNQEETEADVNGNTVSDLNEEEVEIQEPSSLTPAINPGTPNLNRTASVENVSLSGKEISLIGPMLIRGLPKAKPSKATRKPRRKGKCMVATDTPAKEEIRLREEAQKQKQDKTEDLKRKREVGQVSKKGSKDSKIQTKKVKRNQQVELESDNSEEADDVNSVPPAANCVRSFPQLEKDPEEGGFVLVSFQAGKKSVVYFVGKILSEADIEGDLEISYYRKKN</sequence>
<keyword evidence="3" id="KW-1185">Reference proteome</keyword>
<reference evidence="2" key="1">
    <citation type="submission" date="2021-07" db="EMBL/GenBank/DDBJ databases">
        <authorList>
            <person name="Catto M.A."/>
            <person name="Jacobson A."/>
            <person name="Kennedy G."/>
            <person name="Labadie P."/>
            <person name="Hunt B.G."/>
            <person name="Srinivasan R."/>
        </authorList>
    </citation>
    <scope>NUCLEOTIDE SEQUENCE</scope>
    <source>
        <strain evidence="2">PL_HMW_Pooled</strain>
        <tissue evidence="2">Head</tissue>
    </source>
</reference>
<gene>
    <name evidence="2" type="ORF">KUF71_014486</name>
</gene>
<evidence type="ECO:0000313" key="3">
    <source>
        <dbReference type="Proteomes" id="UP001219518"/>
    </source>
</evidence>
<dbReference type="AlphaFoldDB" id="A0AAE1HRR3"/>
<feature type="compositionally biased region" description="Basic and acidic residues" evidence="1">
    <location>
        <begin position="177"/>
        <end position="205"/>
    </location>
</feature>
<dbReference type="Proteomes" id="UP001219518">
    <property type="component" value="Unassembled WGS sequence"/>
</dbReference>
<feature type="region of interest" description="Disordered" evidence="1">
    <location>
        <begin position="72"/>
        <end position="91"/>
    </location>
</feature>
<feature type="compositionally biased region" description="Basic residues" evidence="1">
    <location>
        <begin position="156"/>
        <end position="169"/>
    </location>
</feature>
<evidence type="ECO:0000313" key="2">
    <source>
        <dbReference type="EMBL" id="KAK3926237.1"/>
    </source>
</evidence>
<dbReference type="EMBL" id="JAHWGI010001243">
    <property type="protein sequence ID" value="KAK3926237.1"/>
    <property type="molecule type" value="Genomic_DNA"/>
</dbReference>
<comment type="caution">
    <text evidence="2">The sequence shown here is derived from an EMBL/GenBank/DDBJ whole genome shotgun (WGS) entry which is preliminary data.</text>
</comment>
<proteinExistence type="predicted"/>
<feature type="compositionally biased region" description="Acidic residues" evidence="1">
    <location>
        <begin position="231"/>
        <end position="241"/>
    </location>
</feature>
<evidence type="ECO:0000256" key="1">
    <source>
        <dbReference type="SAM" id="MobiDB-lite"/>
    </source>
</evidence>